<protein>
    <submittedName>
        <fullName evidence="1">Ankyrin-like protein</fullName>
    </submittedName>
</protein>
<gene>
    <name evidence="1" type="ORF">GL005</name>
    <name evidence="2" type="ORF">GL287</name>
</gene>
<name>B9U158_VACCV</name>
<accession>B9U158</accession>
<dbReference type="EMBL" id="EU410304">
    <property type="protein sequence ID" value="ABZ80193.1"/>
    <property type="molecule type" value="Other_DNA"/>
</dbReference>
<evidence type="ECO:0000313" key="2">
    <source>
        <dbReference type="EMBL" id="ABZ80193.1"/>
    </source>
</evidence>
<sequence>MSIIYNLQSGYWNMERVSRSIINTAIQKSSYRRENKTKSLFYKMSLPTTITT</sequence>
<dbReference type="EMBL" id="EU410304">
    <property type="protein sequence ID" value="ABZ79903.1"/>
    <property type="molecule type" value="Other_DNA"/>
</dbReference>
<evidence type="ECO:0000313" key="1">
    <source>
        <dbReference type="EMBL" id="ABZ79903.1"/>
    </source>
</evidence>
<proteinExistence type="predicted"/>
<reference evidence="1" key="1">
    <citation type="journal article" date="2009" name="Mol. Genet. Genomics">
        <title>The highly attenuated oncolytic recombinant vaccinia virus GLV-1h68: comparative genomic features and the contribution of F14.5L inactivation.</title>
        <authorList>
            <person name="Zhang Q."/>
            <person name="Liang C."/>
            <person name="Yu Y.A."/>
            <person name="Chen N."/>
            <person name="Dandekar T."/>
            <person name="Szalay A.A."/>
        </authorList>
    </citation>
    <scope>NUCLEOTIDE SEQUENCE [LARGE SCALE GENOMIC DNA]</scope>
</reference>
<organism evidence="1">
    <name type="scientific">Vaccinia virus GLV-1h68</name>
    <dbReference type="NCBI Taxonomy" id="502057"/>
    <lineage>
        <taxon>Viruses</taxon>
        <taxon>Varidnaviria</taxon>
        <taxon>Bamfordvirae</taxon>
        <taxon>Nucleocytoviricota</taxon>
        <taxon>Pokkesviricetes</taxon>
        <taxon>Chitovirales</taxon>
        <taxon>Poxviridae</taxon>
        <taxon>Chordopoxvirinae</taxon>
        <taxon>Orthopoxvirus</taxon>
        <taxon>Vaccinia virus</taxon>
    </lineage>
</organism>